<organism evidence="8 9">
    <name type="scientific">Crucibulum laeve</name>
    <dbReference type="NCBI Taxonomy" id="68775"/>
    <lineage>
        <taxon>Eukaryota</taxon>
        <taxon>Fungi</taxon>
        <taxon>Dikarya</taxon>
        <taxon>Basidiomycota</taxon>
        <taxon>Agaricomycotina</taxon>
        <taxon>Agaricomycetes</taxon>
        <taxon>Agaricomycetidae</taxon>
        <taxon>Agaricales</taxon>
        <taxon>Agaricineae</taxon>
        <taxon>Nidulariaceae</taxon>
        <taxon>Crucibulum</taxon>
    </lineage>
</organism>
<evidence type="ECO:0000256" key="4">
    <source>
        <dbReference type="ARBA" id="ARBA00023121"/>
    </source>
</evidence>
<feature type="compositionally biased region" description="Polar residues" evidence="6">
    <location>
        <begin position="343"/>
        <end position="355"/>
    </location>
</feature>
<dbReference type="Pfam" id="PF15409">
    <property type="entry name" value="PH_8"/>
    <property type="match status" value="1"/>
</dbReference>
<dbReference type="GO" id="GO:0005886">
    <property type="term" value="C:plasma membrane"/>
    <property type="evidence" value="ECO:0007669"/>
    <property type="project" value="TreeGrafter"/>
</dbReference>
<dbReference type="GO" id="GO:0006897">
    <property type="term" value="P:endocytosis"/>
    <property type="evidence" value="ECO:0007669"/>
    <property type="project" value="TreeGrafter"/>
</dbReference>
<dbReference type="Gene3D" id="2.40.160.120">
    <property type="match status" value="1"/>
</dbReference>
<dbReference type="Gene3D" id="2.30.29.30">
    <property type="entry name" value="Pleckstrin-homology domain (PH domain)/Phosphotyrosine-binding domain (PTB)"/>
    <property type="match status" value="1"/>
</dbReference>
<dbReference type="PANTHER" id="PTHR10972:SF203">
    <property type="entry name" value="OXYSTEROL-BINDING PROTEIN HOMOLOG 3"/>
    <property type="match status" value="1"/>
</dbReference>
<comment type="similarity">
    <text evidence="1">Belongs to the OSBP family.</text>
</comment>
<dbReference type="GO" id="GO:0032541">
    <property type="term" value="C:cortical endoplasmic reticulum"/>
    <property type="evidence" value="ECO:0007669"/>
    <property type="project" value="TreeGrafter"/>
</dbReference>
<proteinExistence type="inferred from homology"/>
<reference evidence="8 9" key="1">
    <citation type="journal article" date="2019" name="Nat. Ecol. Evol.">
        <title>Megaphylogeny resolves global patterns of mushroom evolution.</title>
        <authorList>
            <person name="Varga T."/>
            <person name="Krizsan K."/>
            <person name="Foldi C."/>
            <person name="Dima B."/>
            <person name="Sanchez-Garcia M."/>
            <person name="Sanchez-Ramirez S."/>
            <person name="Szollosi G.J."/>
            <person name="Szarkandi J.G."/>
            <person name="Papp V."/>
            <person name="Albert L."/>
            <person name="Andreopoulos W."/>
            <person name="Angelini C."/>
            <person name="Antonin V."/>
            <person name="Barry K.W."/>
            <person name="Bougher N.L."/>
            <person name="Buchanan P."/>
            <person name="Buyck B."/>
            <person name="Bense V."/>
            <person name="Catcheside P."/>
            <person name="Chovatia M."/>
            <person name="Cooper J."/>
            <person name="Damon W."/>
            <person name="Desjardin D."/>
            <person name="Finy P."/>
            <person name="Geml J."/>
            <person name="Haridas S."/>
            <person name="Hughes K."/>
            <person name="Justo A."/>
            <person name="Karasinski D."/>
            <person name="Kautmanova I."/>
            <person name="Kiss B."/>
            <person name="Kocsube S."/>
            <person name="Kotiranta H."/>
            <person name="LaButti K.M."/>
            <person name="Lechner B.E."/>
            <person name="Liimatainen K."/>
            <person name="Lipzen A."/>
            <person name="Lukacs Z."/>
            <person name="Mihaltcheva S."/>
            <person name="Morgado L.N."/>
            <person name="Niskanen T."/>
            <person name="Noordeloos M.E."/>
            <person name="Ohm R.A."/>
            <person name="Ortiz-Santana B."/>
            <person name="Ovrebo C."/>
            <person name="Racz N."/>
            <person name="Riley R."/>
            <person name="Savchenko A."/>
            <person name="Shiryaev A."/>
            <person name="Soop K."/>
            <person name="Spirin V."/>
            <person name="Szebenyi C."/>
            <person name="Tomsovsky M."/>
            <person name="Tulloss R.E."/>
            <person name="Uehling J."/>
            <person name="Grigoriev I.V."/>
            <person name="Vagvolgyi C."/>
            <person name="Papp T."/>
            <person name="Martin F.M."/>
            <person name="Miettinen O."/>
            <person name="Hibbett D.S."/>
            <person name="Nagy L.G."/>
        </authorList>
    </citation>
    <scope>NUCLEOTIDE SEQUENCE [LARGE SCALE GENOMIC DNA]</scope>
    <source>
        <strain evidence="8 9">CBS 166.37</strain>
    </source>
</reference>
<keyword evidence="2" id="KW-0813">Transport</keyword>
<dbReference type="GO" id="GO:0005829">
    <property type="term" value="C:cytosol"/>
    <property type="evidence" value="ECO:0007669"/>
    <property type="project" value="TreeGrafter"/>
</dbReference>
<evidence type="ECO:0000256" key="1">
    <source>
        <dbReference type="ARBA" id="ARBA00008842"/>
    </source>
</evidence>
<dbReference type="InterPro" id="IPR041680">
    <property type="entry name" value="PH_8"/>
</dbReference>
<evidence type="ECO:0000259" key="7">
    <source>
        <dbReference type="PROSITE" id="PS50003"/>
    </source>
</evidence>
<keyword evidence="4" id="KW-0446">Lipid-binding</keyword>
<feature type="region of interest" description="Disordered" evidence="6">
    <location>
        <begin position="333"/>
        <end position="367"/>
    </location>
</feature>
<feature type="coiled-coil region" evidence="5">
    <location>
        <begin position="679"/>
        <end position="706"/>
    </location>
</feature>
<dbReference type="Proteomes" id="UP000308652">
    <property type="component" value="Unassembled WGS sequence"/>
</dbReference>
<keyword evidence="9" id="KW-1185">Reference proteome</keyword>
<dbReference type="CDD" id="cd13289">
    <property type="entry name" value="PH_Osh3p_yeast"/>
    <property type="match status" value="1"/>
</dbReference>
<dbReference type="AlphaFoldDB" id="A0A5C3MAZ4"/>
<dbReference type="GO" id="GO:0030011">
    <property type="term" value="P:maintenance of cell polarity"/>
    <property type="evidence" value="ECO:0007669"/>
    <property type="project" value="TreeGrafter"/>
</dbReference>
<evidence type="ECO:0000313" key="9">
    <source>
        <dbReference type="Proteomes" id="UP000308652"/>
    </source>
</evidence>
<dbReference type="SUPFAM" id="SSF144000">
    <property type="entry name" value="Oxysterol-binding protein-like"/>
    <property type="match status" value="1"/>
</dbReference>
<feature type="region of interest" description="Disordered" evidence="6">
    <location>
        <begin position="272"/>
        <end position="305"/>
    </location>
</feature>
<evidence type="ECO:0000313" key="8">
    <source>
        <dbReference type="EMBL" id="TFK40958.1"/>
    </source>
</evidence>
<dbReference type="InterPro" id="IPR037239">
    <property type="entry name" value="OSBP_sf"/>
</dbReference>
<gene>
    <name evidence="8" type="ORF">BDQ12DRAFT_626043</name>
</gene>
<protein>
    <submittedName>
        <fullName evidence="8">Oxysterol-binding protein-domain-containing protein</fullName>
    </submittedName>
</protein>
<evidence type="ECO:0000256" key="3">
    <source>
        <dbReference type="ARBA" id="ARBA00023055"/>
    </source>
</evidence>
<evidence type="ECO:0000256" key="2">
    <source>
        <dbReference type="ARBA" id="ARBA00022448"/>
    </source>
</evidence>
<dbReference type="PROSITE" id="PS50003">
    <property type="entry name" value="PH_DOMAIN"/>
    <property type="match status" value="1"/>
</dbReference>
<dbReference type="SUPFAM" id="SSF50729">
    <property type="entry name" value="PH domain-like"/>
    <property type="match status" value="1"/>
</dbReference>
<feature type="domain" description="PH" evidence="7">
    <location>
        <begin position="32"/>
        <end position="124"/>
    </location>
</feature>
<dbReference type="GO" id="GO:0006887">
    <property type="term" value="P:exocytosis"/>
    <property type="evidence" value="ECO:0007669"/>
    <property type="project" value="TreeGrafter"/>
</dbReference>
<dbReference type="GO" id="GO:0120009">
    <property type="term" value="P:intermembrane lipid transfer"/>
    <property type="evidence" value="ECO:0007669"/>
    <property type="project" value="UniProtKB-ARBA"/>
</dbReference>
<dbReference type="SMART" id="SM00233">
    <property type="entry name" value="PH"/>
    <property type="match status" value="1"/>
</dbReference>
<dbReference type="GO" id="GO:0035621">
    <property type="term" value="P:ER to Golgi ceramide transport"/>
    <property type="evidence" value="ECO:0007669"/>
    <property type="project" value="TreeGrafter"/>
</dbReference>
<dbReference type="Gene3D" id="3.30.70.3490">
    <property type="match status" value="1"/>
</dbReference>
<sequence length="742" mass="83525">MPSSMKPPKPSIGTALSLATAMSATTTSADPAIVCQGWVLKKRRKKMQGFARRYFTLYNSGLLAYSFEPGAPVRDQIFLHHAAISTAQGRKDIHVDSSTATFHIKCLSTADFNTWMTAFRRFISLGVEARKSANIRHVSRQGSITLNRSGAIVEEMGVTLAELEESIIELSQDLSSKKNASLGKKLEKEKFRDHSKFALFKRTSHYPAQDGGTDMHPDTSSSLEITPSLLQRVNEALETIKAQHSALNKSVHALTLLANADPISARSSPLPYTAEEEEQLDTSRGFDSRLASPLTRHSNRTSISTTVSDSIHEWFDALDDSNVGPEEFFVDIQDTPEAEEQPSRITTGDSRSSLDTDTDVEDDSPVKGLPLEIQTSQQVVRRTRLPAPSPVDELSLFSILKKNVGKDLSTITFPVTFNEPLTLLQRAAEEVEYYSLLDEAAHSDDPVERMCYVAAFAISGYAHTRHRSGRKGFNPMLAETFEDERMKFIAEKVRHNPVEMAYHANGENWELSATSCGKTKFWGKSLEIIPLGTNRLMIGSDQYVWKKPSSFMRNLMVGPKYFEHCGKMIIENVTTQLRCILDLKQNGYWGPSNVVSGAVQSADGEVLSHMEGKWDEQLSQVIDSSHLRVLWRMNPFPKTAHDYYGFTSFGITLNEMTTPHHDSLPSTDSRRRPDVRALENGDIDAAEQHKNRLEELQRERRKIGQERQPRWFKQVGDSWEYIGGYWEMRARGWKGETIEPLW</sequence>
<dbReference type="GO" id="GO:0032934">
    <property type="term" value="F:sterol binding"/>
    <property type="evidence" value="ECO:0007669"/>
    <property type="project" value="TreeGrafter"/>
</dbReference>
<dbReference type="OrthoDB" id="1854502at2759"/>
<dbReference type="Pfam" id="PF01237">
    <property type="entry name" value="Oxysterol_BP"/>
    <property type="match status" value="1"/>
</dbReference>
<dbReference type="InterPro" id="IPR000648">
    <property type="entry name" value="Oxysterol-bd"/>
</dbReference>
<evidence type="ECO:0000256" key="6">
    <source>
        <dbReference type="SAM" id="MobiDB-lite"/>
    </source>
</evidence>
<dbReference type="EMBL" id="ML213595">
    <property type="protein sequence ID" value="TFK40958.1"/>
    <property type="molecule type" value="Genomic_DNA"/>
</dbReference>
<evidence type="ECO:0000256" key="5">
    <source>
        <dbReference type="SAM" id="Coils"/>
    </source>
</evidence>
<feature type="coiled-coil region" evidence="5">
    <location>
        <begin position="153"/>
        <end position="180"/>
    </location>
</feature>
<name>A0A5C3MAZ4_9AGAR</name>
<dbReference type="InterPro" id="IPR001849">
    <property type="entry name" value="PH_domain"/>
</dbReference>
<dbReference type="GO" id="GO:0097038">
    <property type="term" value="C:perinuclear endoplasmic reticulum"/>
    <property type="evidence" value="ECO:0007669"/>
    <property type="project" value="TreeGrafter"/>
</dbReference>
<dbReference type="PANTHER" id="PTHR10972">
    <property type="entry name" value="OXYSTEROL-BINDING PROTEIN-RELATED"/>
    <property type="match status" value="1"/>
</dbReference>
<keyword evidence="5" id="KW-0175">Coiled coil</keyword>
<dbReference type="InterPro" id="IPR011993">
    <property type="entry name" value="PH-like_dom_sf"/>
</dbReference>
<dbReference type="FunFam" id="2.40.160.120:FF:000001">
    <property type="entry name" value="Oxysterol-binding protein"/>
    <property type="match status" value="1"/>
</dbReference>
<accession>A0A5C3MAZ4</accession>
<dbReference type="GO" id="GO:0034727">
    <property type="term" value="P:piecemeal microautophagy of the nucleus"/>
    <property type="evidence" value="ECO:0007669"/>
    <property type="project" value="TreeGrafter"/>
</dbReference>
<dbReference type="STRING" id="68775.A0A5C3MAZ4"/>
<keyword evidence="3" id="KW-0445">Lipid transport</keyword>